<dbReference type="HAMAP" id="MF_02034">
    <property type="entry name" value="EgtA"/>
    <property type="match status" value="1"/>
</dbReference>
<evidence type="ECO:0000313" key="7">
    <source>
        <dbReference type="EMBL" id="MFD1810821.1"/>
    </source>
</evidence>
<reference evidence="8" key="1">
    <citation type="journal article" date="2019" name="Int. J. Syst. Evol. Microbiol.">
        <title>The Global Catalogue of Microorganisms (GCM) 10K type strain sequencing project: providing services to taxonomists for standard genome sequencing and annotation.</title>
        <authorList>
            <consortium name="The Broad Institute Genomics Platform"/>
            <consortium name="The Broad Institute Genome Sequencing Center for Infectious Disease"/>
            <person name="Wu L."/>
            <person name="Ma J."/>
        </authorList>
    </citation>
    <scope>NUCLEOTIDE SEQUENCE [LARGE SCALE GENOMIC DNA]</scope>
    <source>
        <strain evidence="8">DT72</strain>
    </source>
</reference>
<dbReference type="RefSeq" id="WP_378483507.1">
    <property type="nucleotide sequence ID" value="NZ_JBHUFB010000002.1"/>
</dbReference>
<sequence>MATRTGSARLTTRAAAEAYVGGVCFKLGPPRLVGAELEWLTSTPDGGRPRAEDFAVALGPHAPSSIVPDTPARPLPGGSVVTLEPGGQIELSSAPMSSVEELSAALTADADRLERLLAGSGISMRSGAADTDRTAERILPASRYRAMQARFDRIGPFGRLMMCNTTATQVSVDAGADEDEIARRWRALYAIGPALLAAFACSPSLAGIPGGRWASQRMRTWFELDPGRTAPPPLADPIRDYAAWAVDAPLLCVRGGCGDRSADDWSVPGDASFADWIAGELDSLIGRAPTLADLDYHLTTLFPPVRATGYFEVRYLDAQPGTGWRIPVAALCALLGDPATVDEATVIAAPTAGRWRCAAEVGLLEPELRTAAAGLLDLAASRATTFAPDLAAAADRCRRGRTVTEEPEGTKVARR</sequence>
<protein>
    <recommendedName>
        <fullName evidence="5">Glutamate--cysteine ligase EgtA</fullName>
        <ecNumber evidence="5">6.3.2.2</ecNumber>
    </recommendedName>
    <alternativeName>
        <fullName evidence="5">Gamma-glutamylcysteine synthase</fullName>
        <shortName evidence="5">GCS</shortName>
        <shortName evidence="5">Gamma-ECS</shortName>
    </alternativeName>
</protein>
<dbReference type="InterPro" id="IPR014746">
    <property type="entry name" value="Gln_synth/guanido_kin_cat_dom"/>
</dbReference>
<evidence type="ECO:0000256" key="4">
    <source>
        <dbReference type="ARBA" id="ARBA00048819"/>
    </source>
</evidence>
<evidence type="ECO:0000256" key="6">
    <source>
        <dbReference type="PIRNR" id="PIRNR017901"/>
    </source>
</evidence>
<dbReference type="Pfam" id="PF04107">
    <property type="entry name" value="GCS2"/>
    <property type="match status" value="1"/>
</dbReference>
<dbReference type="InterPro" id="IPR006336">
    <property type="entry name" value="GCS2"/>
</dbReference>
<keyword evidence="3 5" id="KW-0067">ATP-binding</keyword>
<dbReference type="GO" id="GO:0004357">
    <property type="term" value="F:glutamate-cysteine ligase activity"/>
    <property type="evidence" value="ECO:0007669"/>
    <property type="project" value="UniProtKB-EC"/>
</dbReference>
<dbReference type="Gene3D" id="3.30.590.20">
    <property type="match status" value="1"/>
</dbReference>
<name>A0ABW4NXZ5_9NOCA</name>
<dbReference type="EMBL" id="JBHUFB010000002">
    <property type="protein sequence ID" value="MFD1810821.1"/>
    <property type="molecule type" value="Genomic_DNA"/>
</dbReference>
<dbReference type="InterPro" id="IPR035434">
    <property type="entry name" value="GCL_bact_plant"/>
</dbReference>
<gene>
    <name evidence="5 7" type="primary">egtA</name>
    <name evidence="7" type="ORF">ACFSJG_01220</name>
</gene>
<keyword evidence="8" id="KW-1185">Reference proteome</keyword>
<evidence type="ECO:0000256" key="1">
    <source>
        <dbReference type="ARBA" id="ARBA00022598"/>
    </source>
</evidence>
<dbReference type="PIRSF" id="PIRSF017901">
    <property type="entry name" value="GCL"/>
    <property type="match status" value="1"/>
</dbReference>
<dbReference type="InterPro" id="IPR017809">
    <property type="entry name" value="EgtA_Actinobacteria"/>
</dbReference>
<dbReference type="NCBIfam" id="TIGR03444">
    <property type="entry name" value="EgtA_Cys_ligase"/>
    <property type="match status" value="1"/>
</dbReference>
<dbReference type="PANTHER" id="PTHR34378:SF1">
    <property type="entry name" value="GLUTAMATE--CYSTEINE LIGASE, CHLOROPLASTIC"/>
    <property type="match status" value="1"/>
</dbReference>
<dbReference type="EC" id="6.3.2.2" evidence="5"/>
<evidence type="ECO:0000313" key="8">
    <source>
        <dbReference type="Proteomes" id="UP001597286"/>
    </source>
</evidence>
<evidence type="ECO:0000256" key="3">
    <source>
        <dbReference type="ARBA" id="ARBA00022840"/>
    </source>
</evidence>
<dbReference type="PANTHER" id="PTHR34378">
    <property type="entry name" value="GLUTAMATE--CYSTEINE LIGASE, CHLOROPLASTIC"/>
    <property type="match status" value="1"/>
</dbReference>
<dbReference type="Proteomes" id="UP001597286">
    <property type="component" value="Unassembled WGS sequence"/>
</dbReference>
<accession>A0ABW4NXZ5</accession>
<dbReference type="SUPFAM" id="SSF55931">
    <property type="entry name" value="Glutamine synthetase/guanido kinase"/>
    <property type="match status" value="1"/>
</dbReference>
<organism evidence="7 8">
    <name type="scientific">Rhodococcus gannanensis</name>
    <dbReference type="NCBI Taxonomy" id="1960308"/>
    <lineage>
        <taxon>Bacteria</taxon>
        <taxon>Bacillati</taxon>
        <taxon>Actinomycetota</taxon>
        <taxon>Actinomycetes</taxon>
        <taxon>Mycobacteriales</taxon>
        <taxon>Nocardiaceae</taxon>
        <taxon>Rhodococcus</taxon>
    </lineage>
</organism>
<comment type="function">
    <text evidence="5">Catalyzes the synthesis of gamma-glutamylcysteine (gamma-GC). This compound is used as substrate for the biosynthesis of the low-molecular thiol compound ergothioneine.</text>
</comment>
<keyword evidence="1 5" id="KW-0436">Ligase</keyword>
<proteinExistence type="inferred from homology"/>
<comment type="catalytic activity">
    <reaction evidence="4 5 6">
        <text>L-cysteine + L-glutamate + ATP = gamma-L-glutamyl-L-cysteine + ADP + phosphate + H(+)</text>
        <dbReference type="Rhea" id="RHEA:13285"/>
        <dbReference type="ChEBI" id="CHEBI:15378"/>
        <dbReference type="ChEBI" id="CHEBI:29985"/>
        <dbReference type="ChEBI" id="CHEBI:30616"/>
        <dbReference type="ChEBI" id="CHEBI:35235"/>
        <dbReference type="ChEBI" id="CHEBI:43474"/>
        <dbReference type="ChEBI" id="CHEBI:58173"/>
        <dbReference type="ChEBI" id="CHEBI:456216"/>
        <dbReference type="EC" id="6.3.2.2"/>
    </reaction>
</comment>
<evidence type="ECO:0000256" key="5">
    <source>
        <dbReference type="HAMAP-Rule" id="MF_02034"/>
    </source>
</evidence>
<keyword evidence="2 5" id="KW-0547">Nucleotide-binding</keyword>
<evidence type="ECO:0000256" key="2">
    <source>
        <dbReference type="ARBA" id="ARBA00022741"/>
    </source>
</evidence>
<comment type="caution">
    <text evidence="7">The sequence shown here is derived from an EMBL/GenBank/DDBJ whole genome shotgun (WGS) entry which is preliminary data.</text>
</comment>
<comment type="similarity">
    <text evidence="5 6">Belongs to the glutamate--cysteine ligase type 2 family. EgtA subfamily.</text>
</comment>
<comment type="pathway">
    <text evidence="5">Amino-acid biosynthesis; ergothioneine biosynthesis.</text>
</comment>